<reference evidence="3 4" key="1">
    <citation type="journal article" date="2020" name="Genome Biol. Evol.">
        <title>Comparative genomics of strictly vertically transmitted, feminizing microsporidia endosymbionts of amphipod crustaceans.</title>
        <authorList>
            <person name="Cormier A."/>
            <person name="Chebbi M.A."/>
            <person name="Giraud I."/>
            <person name="Wattier R."/>
            <person name="Teixeira M."/>
            <person name="Gilbert C."/>
            <person name="Rigaud T."/>
            <person name="Cordaux R."/>
        </authorList>
    </citation>
    <scope>NUCLEOTIDE SEQUENCE [LARGE SCALE GENOMIC DNA]</scope>
    <source>
        <strain evidence="3 4">Ou3-Ou53</strain>
    </source>
</reference>
<gene>
    <name evidence="3" type="ORF">NGRA_1702</name>
</gene>
<accession>A0A9P6H0Q8</accession>
<dbReference type="EMBL" id="SBJO01000125">
    <property type="protein sequence ID" value="KAF9762877.1"/>
    <property type="molecule type" value="Genomic_DNA"/>
</dbReference>
<feature type="compositionally biased region" description="Low complexity" evidence="1">
    <location>
        <begin position="320"/>
        <end position="330"/>
    </location>
</feature>
<feature type="domain" description="Transcription initiation factor TFIID subunit 12" evidence="2">
    <location>
        <begin position="569"/>
        <end position="631"/>
    </location>
</feature>
<keyword evidence="4" id="KW-1185">Reference proteome</keyword>
<feature type="region of interest" description="Disordered" evidence="1">
    <location>
        <begin position="287"/>
        <end position="330"/>
    </location>
</feature>
<feature type="compositionally biased region" description="Polar residues" evidence="1">
    <location>
        <begin position="296"/>
        <end position="312"/>
    </location>
</feature>
<evidence type="ECO:0000256" key="1">
    <source>
        <dbReference type="SAM" id="MobiDB-lite"/>
    </source>
</evidence>
<dbReference type="AlphaFoldDB" id="A0A9P6H0Q8"/>
<sequence length="646" mass="75097">MSIEERAANLRDKFNYLVKQYKKTERKKNAGKETVLENEDVKNELALFFKEYGKFIKARKNSFGTFDYEGYIVYLRKIEMSGYRRDIYGMNINNNMSINNNNMNINNNMSINNNNMNINNNNMNNNIQDFHTLNLSNHNINNFTNPSNFSEDKTYSELYRQECNFPKDRSYLENNRAGRDVNNSEGYSFSFSNVVNTPYNKDLYKTFDSVSHKKTPAPINRNNPTEKSPTNLYQENIYKNPAAYNSRDDYLRSNRMEYNRQNTVNSGRSTFHSNPANKQYHTDFISGYYKPEHHSPQSASLSPSINSKQSIGGLQRRSNRPSPNSIPNSSGFYEKYVNKKLTVYDFIKDSEKKTKFNDENPFSEDKTLYRKNPILNSNIPNSNILNSNIPNSNILNSNILNSNILNTSSVLPQVNNIYSNPTAPQKAFSPNMYQNMPFNRQPMQFNRLNEPLGFNHFSPEFIRPNNYHPNSNGPLWKNQFVNMDTFVHQKTTAPPFNLVTQPPLRTNTYKTIKPHIHAKMKEKITKPTTVCPEPKRKKETVQVFAKRDLKSSPVAFSSSNSEDYQRYFLDDLLKETGKSMPIPHETASFLYEFCDNFFEHIIVMSCALASNDKRKKLEFEDIKLMLKTEFDLEMPEEGSIKVIDES</sequence>
<dbReference type="Gene3D" id="1.10.20.10">
    <property type="entry name" value="Histone, subunit A"/>
    <property type="match status" value="1"/>
</dbReference>
<name>A0A9P6H0Q8_9MICR</name>
<evidence type="ECO:0000259" key="2">
    <source>
        <dbReference type="Pfam" id="PF03847"/>
    </source>
</evidence>
<dbReference type="InterPro" id="IPR009072">
    <property type="entry name" value="Histone-fold"/>
</dbReference>
<dbReference type="Pfam" id="PF03847">
    <property type="entry name" value="TFIID_20kDa"/>
    <property type="match status" value="1"/>
</dbReference>
<dbReference type="OrthoDB" id="2196371at2759"/>
<comment type="caution">
    <text evidence="3">The sequence shown here is derived from an EMBL/GenBank/DDBJ whole genome shotgun (WGS) entry which is preliminary data.</text>
</comment>
<dbReference type="Proteomes" id="UP000740883">
    <property type="component" value="Unassembled WGS sequence"/>
</dbReference>
<dbReference type="InterPro" id="IPR003228">
    <property type="entry name" value="TFIID_TAF12_dom"/>
</dbReference>
<dbReference type="GO" id="GO:0006352">
    <property type="term" value="P:DNA-templated transcription initiation"/>
    <property type="evidence" value="ECO:0007669"/>
    <property type="project" value="InterPro"/>
</dbReference>
<evidence type="ECO:0000313" key="3">
    <source>
        <dbReference type="EMBL" id="KAF9762877.1"/>
    </source>
</evidence>
<proteinExistence type="predicted"/>
<dbReference type="SUPFAM" id="SSF47113">
    <property type="entry name" value="Histone-fold"/>
    <property type="match status" value="1"/>
</dbReference>
<evidence type="ECO:0000313" key="4">
    <source>
        <dbReference type="Proteomes" id="UP000740883"/>
    </source>
</evidence>
<organism evidence="3 4">
    <name type="scientific">Nosema granulosis</name>
    <dbReference type="NCBI Taxonomy" id="83296"/>
    <lineage>
        <taxon>Eukaryota</taxon>
        <taxon>Fungi</taxon>
        <taxon>Fungi incertae sedis</taxon>
        <taxon>Microsporidia</taxon>
        <taxon>Nosematidae</taxon>
        <taxon>Nosema</taxon>
    </lineage>
</organism>
<protein>
    <recommendedName>
        <fullName evidence="2">Transcription initiation factor TFIID subunit 12 domain-containing protein</fullName>
    </recommendedName>
</protein>
<dbReference type="GO" id="GO:0046982">
    <property type="term" value="F:protein heterodimerization activity"/>
    <property type="evidence" value="ECO:0007669"/>
    <property type="project" value="InterPro"/>
</dbReference>
<dbReference type="GO" id="GO:0005669">
    <property type="term" value="C:transcription factor TFIID complex"/>
    <property type="evidence" value="ECO:0007669"/>
    <property type="project" value="InterPro"/>
</dbReference>